<dbReference type="EMBL" id="JACXYU010000015">
    <property type="protein sequence ID" value="MBD3934302.1"/>
    <property type="molecule type" value="Genomic_DNA"/>
</dbReference>
<evidence type="ECO:0000313" key="3">
    <source>
        <dbReference type="EMBL" id="MBD3934302.1"/>
    </source>
</evidence>
<protein>
    <submittedName>
        <fullName evidence="3">DUF5324 family protein</fullName>
    </submittedName>
</protein>
<dbReference type="AlphaFoldDB" id="A0A927F3Y5"/>
<accession>A0A927F3Y5</accession>
<dbReference type="InterPro" id="IPR035214">
    <property type="entry name" value="DUF5324"/>
</dbReference>
<proteinExistence type="predicted"/>
<organism evidence="3 4">
    <name type="scientific">Streptomyces chumphonensis</name>
    <dbReference type="NCBI Taxonomy" id="1214925"/>
    <lineage>
        <taxon>Bacteria</taxon>
        <taxon>Bacillati</taxon>
        <taxon>Actinomycetota</taxon>
        <taxon>Actinomycetes</taxon>
        <taxon>Kitasatosporales</taxon>
        <taxon>Streptomycetaceae</taxon>
        <taxon>Streptomyces</taxon>
    </lineage>
</organism>
<feature type="region of interest" description="Disordered" evidence="1">
    <location>
        <begin position="174"/>
        <end position="222"/>
    </location>
</feature>
<comment type="caution">
    <text evidence="3">The sequence shown here is derived from an EMBL/GenBank/DDBJ whole genome shotgun (WGS) entry which is preliminary data.</text>
</comment>
<name>A0A927F3Y5_9ACTN</name>
<keyword evidence="4" id="KW-1185">Reference proteome</keyword>
<sequence length="222" mass="23265">MTRKDSVRAATGTAKENVRHAAEVVGPRVGLAARQAQHTAREQYAGMVAPRLAHARTALPPAVDDAAKRAAKHSRKAAKEARGYAKEAAAYAAPRVEAARAAAAPAREEAMARSAAALAALRGEVTAKEVRKITRKRARRAACGRGLKRLTVLGLVAGAGYAAWRWWDQQANPDWLVEPPAPTDVSEGGVPSDASSLDPEVEAKQAEEAGDAAPSEGGKKKG</sequence>
<evidence type="ECO:0000256" key="1">
    <source>
        <dbReference type="SAM" id="MobiDB-lite"/>
    </source>
</evidence>
<keyword evidence="2" id="KW-0812">Transmembrane</keyword>
<dbReference type="Pfam" id="PF17258">
    <property type="entry name" value="DUF5324"/>
    <property type="match status" value="1"/>
</dbReference>
<keyword evidence="2" id="KW-0472">Membrane</keyword>
<reference evidence="3" key="1">
    <citation type="submission" date="2020-09" db="EMBL/GenBank/DDBJ databases">
        <title>Secondary metabolite and genome analysis of marine Streptomyces chumphonensis KK1-2T.</title>
        <authorList>
            <person name="Phongsopitanun W."/>
            <person name="Kanchanasin P."/>
            <person name="Pittayakhajonwut P."/>
            <person name="Suwanborirux K."/>
            <person name="Tanasupawat S."/>
        </authorList>
    </citation>
    <scope>NUCLEOTIDE SEQUENCE</scope>
    <source>
        <strain evidence="3">KK1-2</strain>
    </source>
</reference>
<evidence type="ECO:0000256" key="2">
    <source>
        <dbReference type="SAM" id="Phobius"/>
    </source>
</evidence>
<evidence type="ECO:0000313" key="4">
    <source>
        <dbReference type="Proteomes" id="UP000632289"/>
    </source>
</evidence>
<keyword evidence="2" id="KW-1133">Transmembrane helix</keyword>
<feature type="transmembrane region" description="Helical" evidence="2">
    <location>
        <begin position="146"/>
        <end position="167"/>
    </location>
</feature>
<dbReference type="RefSeq" id="WP_191211597.1">
    <property type="nucleotide sequence ID" value="NZ_BAABKL010000002.1"/>
</dbReference>
<gene>
    <name evidence="3" type="ORF">IF129_22410</name>
</gene>
<dbReference type="Proteomes" id="UP000632289">
    <property type="component" value="Unassembled WGS sequence"/>
</dbReference>